<dbReference type="OrthoDB" id="7294637at2"/>
<dbReference type="InterPro" id="IPR008979">
    <property type="entry name" value="Galactose-bd-like_sf"/>
</dbReference>
<gene>
    <name evidence="3" type="ORF">DQG23_12600</name>
</gene>
<reference evidence="3 4" key="1">
    <citation type="journal article" date="2009" name="Int. J. Syst. Evol. Microbiol.">
        <title>Paenibacillus contaminans sp. nov., isolated from a contaminated laboratory plate.</title>
        <authorList>
            <person name="Chou J.H."/>
            <person name="Lee J.H."/>
            <person name="Lin M.C."/>
            <person name="Chang P.S."/>
            <person name="Arun A.B."/>
            <person name="Young C.C."/>
            <person name="Chen W.M."/>
        </authorList>
    </citation>
    <scope>NUCLEOTIDE SEQUENCE [LARGE SCALE GENOMIC DNA]</scope>
    <source>
        <strain evidence="3 4">CKOBP-6</strain>
    </source>
</reference>
<protein>
    <recommendedName>
        <fullName evidence="2">F5/8 type C domain-containing protein</fullName>
    </recommendedName>
</protein>
<dbReference type="Gene3D" id="2.60.40.10">
    <property type="entry name" value="Immunoglobulins"/>
    <property type="match status" value="1"/>
</dbReference>
<feature type="domain" description="F5/8 type C" evidence="2">
    <location>
        <begin position="358"/>
        <end position="502"/>
    </location>
</feature>
<comment type="caution">
    <text evidence="3">The sequence shown here is derived from an EMBL/GenBank/DDBJ whole genome shotgun (WGS) entry which is preliminary data.</text>
</comment>
<dbReference type="RefSeq" id="WP_113031205.1">
    <property type="nucleotide sequence ID" value="NZ_QMFB01000006.1"/>
</dbReference>
<feature type="signal peptide" evidence="1">
    <location>
        <begin position="1"/>
        <end position="23"/>
    </location>
</feature>
<dbReference type="SUPFAM" id="SSF50939">
    <property type="entry name" value="Sialidases"/>
    <property type="match status" value="1"/>
</dbReference>
<dbReference type="SUPFAM" id="SSF49785">
    <property type="entry name" value="Galactose-binding domain-like"/>
    <property type="match status" value="1"/>
</dbReference>
<keyword evidence="4" id="KW-1185">Reference proteome</keyword>
<dbReference type="Pfam" id="PF00754">
    <property type="entry name" value="F5_F8_type_C"/>
    <property type="match status" value="1"/>
</dbReference>
<feature type="chain" id="PRO_5039013515" description="F5/8 type C domain-containing protein" evidence="1">
    <location>
        <begin position="24"/>
        <end position="759"/>
    </location>
</feature>
<dbReference type="PANTHER" id="PTHR43752">
    <property type="entry name" value="BNR/ASP-BOX REPEAT FAMILY PROTEIN"/>
    <property type="match status" value="1"/>
</dbReference>
<dbReference type="Gene3D" id="2.60.120.260">
    <property type="entry name" value="Galactose-binding domain-like"/>
    <property type="match status" value="1"/>
</dbReference>
<dbReference type="InterPro" id="IPR000421">
    <property type="entry name" value="FA58C"/>
</dbReference>
<dbReference type="InterPro" id="IPR013783">
    <property type="entry name" value="Ig-like_fold"/>
</dbReference>
<organism evidence="3 4">
    <name type="scientific">Paenibacillus contaminans</name>
    <dbReference type="NCBI Taxonomy" id="450362"/>
    <lineage>
        <taxon>Bacteria</taxon>
        <taxon>Bacillati</taxon>
        <taxon>Bacillota</taxon>
        <taxon>Bacilli</taxon>
        <taxon>Bacillales</taxon>
        <taxon>Paenibacillaceae</taxon>
        <taxon>Paenibacillus</taxon>
    </lineage>
</organism>
<dbReference type="PANTHER" id="PTHR43752:SF2">
    <property type="entry name" value="BNR_ASP-BOX REPEAT FAMILY PROTEIN"/>
    <property type="match status" value="1"/>
</dbReference>
<dbReference type="InterPro" id="IPR036278">
    <property type="entry name" value="Sialidase_sf"/>
</dbReference>
<evidence type="ECO:0000259" key="2">
    <source>
        <dbReference type="PROSITE" id="PS50022"/>
    </source>
</evidence>
<dbReference type="EMBL" id="QMFB01000006">
    <property type="protein sequence ID" value="RAV20925.1"/>
    <property type="molecule type" value="Genomic_DNA"/>
</dbReference>
<dbReference type="CDD" id="cd15482">
    <property type="entry name" value="Sialidase_non-viral"/>
    <property type="match status" value="1"/>
</dbReference>
<dbReference type="Pfam" id="PF13088">
    <property type="entry name" value="BNR_2"/>
    <property type="match status" value="1"/>
</dbReference>
<accession>A0A329MM58</accession>
<dbReference type="InterPro" id="IPR011040">
    <property type="entry name" value="Sialidase"/>
</dbReference>
<name>A0A329MM58_9BACL</name>
<evidence type="ECO:0000313" key="3">
    <source>
        <dbReference type="EMBL" id="RAV20925.1"/>
    </source>
</evidence>
<keyword evidence="1" id="KW-0732">Signal</keyword>
<evidence type="ECO:0000256" key="1">
    <source>
        <dbReference type="SAM" id="SignalP"/>
    </source>
</evidence>
<sequence length="759" mass="81368">MRNKWAVKLVLFFSITAFMLAGAPVYGEVRHTSIPDVVITQPSGNFEGYFPDITKAANGDLLVVHYWATQHVGDNGSIVMKRSTDGGLTWSSAQTIVDTSYDDRDASIMKLADGTLLLSWFTYTPGIGAVDVRVKRSSDNGATWTNEVIVGTGLAWSAVSAKIIELSNGDLLIPLYGRVAGVPRDRATVVRSTDKGLTWPSSSEVTLAASGTIGMNEEGIAELENGHIKALVRSAGGDLSGYEVHSFDYGASWGAPQKLDAKIHAPELFRIPGTDKVFQAWSEVGSPYGRAVTVRMGYLNAPWSSGHSEFLYTHTGAGDMGYSGTVLLSATDLLTVYYDASKRIIGGTFSNIVDWEKDFGPKLDLKAMYNAGSLTVATDMTWTSPTYPDVGVASVFDGSTDYWHSAFKNTEAPASYIIDLKSDYSVSKLGVALKPGYTESADIYFSNDGINWGSPAQSYSNANTTEVDYKLFGQNMPVRYIKVQVTASSGWAGLNEIELYGHRVPDAPLMSAQPLSPTNGSVTLSIAYPEHADQRKYSIDNGPLTDYSGPIIMTSNGKVEAYSISDAGISSAAATFTISNIDRLAPEVSLLSNGTEMGDSAAFLENDVLAITVAASDAQSGIESVAITWDGAPYEQGTQLDLRGKPGAHTVSAAVYDAAGNRTERTAIVLVQTDVNTMKALLAAYAASGELQNPLGTQLQNSLDQVVHHLSKGRLAQAAHHMDNFLKHIRNGPRQDEISESAQAALIADAQYLIQGWTP</sequence>
<dbReference type="AlphaFoldDB" id="A0A329MM58"/>
<dbReference type="InterPro" id="IPR054470">
    <property type="entry name" value="FIMAH_dom"/>
</dbReference>
<proteinExistence type="predicted"/>
<dbReference type="Pfam" id="PF22888">
    <property type="entry name" value="FIMAH"/>
    <property type="match status" value="1"/>
</dbReference>
<dbReference type="Gene3D" id="2.120.10.10">
    <property type="match status" value="1"/>
</dbReference>
<evidence type="ECO:0000313" key="4">
    <source>
        <dbReference type="Proteomes" id="UP000250369"/>
    </source>
</evidence>
<dbReference type="Proteomes" id="UP000250369">
    <property type="component" value="Unassembled WGS sequence"/>
</dbReference>
<dbReference type="PROSITE" id="PS50022">
    <property type="entry name" value="FA58C_3"/>
    <property type="match status" value="1"/>
</dbReference>